<organism evidence="8 9">
    <name type="scientific">Neofusicoccum ribis</name>
    <dbReference type="NCBI Taxonomy" id="45134"/>
    <lineage>
        <taxon>Eukaryota</taxon>
        <taxon>Fungi</taxon>
        <taxon>Dikarya</taxon>
        <taxon>Ascomycota</taxon>
        <taxon>Pezizomycotina</taxon>
        <taxon>Dothideomycetes</taxon>
        <taxon>Dothideomycetes incertae sedis</taxon>
        <taxon>Botryosphaeriales</taxon>
        <taxon>Botryosphaeriaceae</taxon>
        <taxon>Neofusicoccum</taxon>
    </lineage>
</organism>
<evidence type="ECO:0000313" key="9">
    <source>
        <dbReference type="Proteomes" id="UP001521116"/>
    </source>
</evidence>
<feature type="transmembrane region" description="Helical" evidence="6">
    <location>
        <begin position="110"/>
        <end position="134"/>
    </location>
</feature>
<dbReference type="EMBL" id="JAJVDC020000219">
    <property type="protein sequence ID" value="KAL1617924.1"/>
    <property type="molecule type" value="Genomic_DNA"/>
</dbReference>
<keyword evidence="9" id="KW-1185">Reference proteome</keyword>
<feature type="compositionally biased region" description="Low complexity" evidence="5">
    <location>
        <begin position="1"/>
        <end position="15"/>
    </location>
</feature>
<dbReference type="InterPro" id="IPR011701">
    <property type="entry name" value="MFS"/>
</dbReference>
<gene>
    <name evidence="8" type="ORF">SLS56_010764</name>
</gene>
<evidence type="ECO:0000256" key="1">
    <source>
        <dbReference type="ARBA" id="ARBA00004141"/>
    </source>
</evidence>
<feature type="transmembrane region" description="Helical" evidence="6">
    <location>
        <begin position="436"/>
        <end position="463"/>
    </location>
</feature>
<dbReference type="PANTHER" id="PTHR23502">
    <property type="entry name" value="MAJOR FACILITATOR SUPERFAMILY"/>
    <property type="match status" value="1"/>
</dbReference>
<dbReference type="Gene3D" id="1.20.1250.20">
    <property type="entry name" value="MFS general substrate transporter like domains"/>
    <property type="match status" value="1"/>
</dbReference>
<dbReference type="InterPro" id="IPR020846">
    <property type="entry name" value="MFS_dom"/>
</dbReference>
<feature type="transmembrane region" description="Helical" evidence="6">
    <location>
        <begin position="206"/>
        <end position="227"/>
    </location>
</feature>
<evidence type="ECO:0000256" key="5">
    <source>
        <dbReference type="SAM" id="MobiDB-lite"/>
    </source>
</evidence>
<feature type="region of interest" description="Disordered" evidence="5">
    <location>
        <begin position="1"/>
        <end position="34"/>
    </location>
</feature>
<feature type="transmembrane region" description="Helical" evidence="6">
    <location>
        <begin position="233"/>
        <end position="254"/>
    </location>
</feature>
<evidence type="ECO:0000256" key="2">
    <source>
        <dbReference type="ARBA" id="ARBA00022692"/>
    </source>
</evidence>
<accession>A0ABR3SDJ5</accession>
<name>A0ABR3SDJ5_9PEZI</name>
<evidence type="ECO:0000256" key="4">
    <source>
        <dbReference type="ARBA" id="ARBA00023136"/>
    </source>
</evidence>
<dbReference type="PROSITE" id="PS50850">
    <property type="entry name" value="MFS"/>
    <property type="match status" value="1"/>
</dbReference>
<feature type="transmembrane region" description="Helical" evidence="6">
    <location>
        <begin position="146"/>
        <end position="163"/>
    </location>
</feature>
<feature type="transmembrane region" description="Helical" evidence="6">
    <location>
        <begin position="475"/>
        <end position="494"/>
    </location>
</feature>
<dbReference type="PANTHER" id="PTHR23502:SF139">
    <property type="entry name" value="MAJOR FACILITATOR SUPERFAMILY (MFS) PROFILE DOMAIN-CONTAINING PROTEIN-RELATED"/>
    <property type="match status" value="1"/>
</dbReference>
<feature type="transmembrane region" description="Helical" evidence="6">
    <location>
        <begin position="330"/>
        <end position="348"/>
    </location>
</feature>
<evidence type="ECO:0000256" key="3">
    <source>
        <dbReference type="ARBA" id="ARBA00022989"/>
    </source>
</evidence>
<feature type="transmembrane region" description="Helical" evidence="6">
    <location>
        <begin position="506"/>
        <end position="527"/>
    </location>
</feature>
<feature type="compositionally biased region" description="Basic and acidic residues" evidence="5">
    <location>
        <begin position="19"/>
        <end position="33"/>
    </location>
</feature>
<dbReference type="Proteomes" id="UP001521116">
    <property type="component" value="Unassembled WGS sequence"/>
</dbReference>
<feature type="transmembrane region" description="Helical" evidence="6">
    <location>
        <begin position="368"/>
        <end position="390"/>
    </location>
</feature>
<sequence length="549" mass="60426">MDPAANVVADPPASAQTSDEPKLDAKPDPDNEKVPAAVEADLAVVLRDGLKLHPQPTSDPLDPLNWSKAKKNTVLAIVMSLYWLFTYLTTTTVDVDFAQVPSFALVMEQYGISLAQMNWTVAIPALGLAVGPLIWSSLADIYGRRIVFIVGTTMAFASTIGAAKAPNYGGYMAARFFQGLGVAPASTVGLAIINDMFFEYERGEKIGLWVLAIDQGLLMGPLIGGAMNIVDQYWVQWLNAILFAVVLAAEIFLLPETLYPRNQMLTKMPYAESDSAAVDVEKTQRRPSIAQDVSLKRTTQLPFLNVAPVPGMQHPKVWDALMRFVYTWKYAAVSGTICIYSFGWYWWVLSIITYIPTAYVQYKPEIQGLLFIGLILGTLFAEVFCSGRLSDWIVTKLTKSNGGVKVAEMRLWLAYPASLVTAIGLIVWGISIDKGYHWIVGQVAFFLFAAGIQMGNTVIAAYVVDCYPLQSMSVITFYAVILNLSAFVNPFFIVPWVDASGYTWTFAAQGIITFFFCVPALGLMHYFGPAIRAKTGHPGWVNPEYDTVI</sequence>
<feature type="transmembrane region" description="Helical" evidence="6">
    <location>
        <begin position="411"/>
        <end position="430"/>
    </location>
</feature>
<dbReference type="InterPro" id="IPR036259">
    <property type="entry name" value="MFS_trans_sf"/>
</dbReference>
<protein>
    <recommendedName>
        <fullName evidence="7">Major facilitator superfamily (MFS) profile domain-containing protein</fullName>
    </recommendedName>
</protein>
<dbReference type="Pfam" id="PF07690">
    <property type="entry name" value="MFS_1"/>
    <property type="match status" value="1"/>
</dbReference>
<keyword evidence="4 6" id="KW-0472">Membrane</keyword>
<comment type="subcellular location">
    <subcellularLocation>
        <location evidence="1">Membrane</location>
        <topology evidence="1">Multi-pass membrane protein</topology>
    </subcellularLocation>
</comment>
<evidence type="ECO:0000259" key="7">
    <source>
        <dbReference type="PROSITE" id="PS50850"/>
    </source>
</evidence>
<feature type="transmembrane region" description="Helical" evidence="6">
    <location>
        <begin position="175"/>
        <end position="194"/>
    </location>
</feature>
<feature type="domain" description="Major facilitator superfamily (MFS) profile" evidence="7">
    <location>
        <begin position="75"/>
        <end position="534"/>
    </location>
</feature>
<dbReference type="SUPFAM" id="SSF103473">
    <property type="entry name" value="MFS general substrate transporter"/>
    <property type="match status" value="1"/>
</dbReference>
<feature type="transmembrane region" description="Helical" evidence="6">
    <location>
        <begin position="73"/>
        <end position="90"/>
    </location>
</feature>
<keyword evidence="3 6" id="KW-1133">Transmembrane helix</keyword>
<evidence type="ECO:0000313" key="8">
    <source>
        <dbReference type="EMBL" id="KAL1617924.1"/>
    </source>
</evidence>
<proteinExistence type="predicted"/>
<evidence type="ECO:0000256" key="6">
    <source>
        <dbReference type="SAM" id="Phobius"/>
    </source>
</evidence>
<keyword evidence="2 6" id="KW-0812">Transmembrane</keyword>
<comment type="caution">
    <text evidence="8">The sequence shown here is derived from an EMBL/GenBank/DDBJ whole genome shotgun (WGS) entry which is preliminary data.</text>
</comment>
<reference evidence="8 9" key="1">
    <citation type="submission" date="2024-02" db="EMBL/GenBank/DDBJ databases">
        <title>De novo assembly and annotation of 12 fungi associated with fruit tree decline syndrome in Ontario, Canada.</title>
        <authorList>
            <person name="Sulman M."/>
            <person name="Ellouze W."/>
            <person name="Ilyukhin E."/>
        </authorList>
    </citation>
    <scope>NUCLEOTIDE SEQUENCE [LARGE SCALE GENOMIC DNA]</scope>
    <source>
        <strain evidence="8 9">M1-105</strain>
    </source>
</reference>